<feature type="domain" description="HTH cro/C1-type" evidence="1">
    <location>
        <begin position="13"/>
        <end position="67"/>
    </location>
</feature>
<evidence type="ECO:0000313" key="2">
    <source>
        <dbReference type="EMBL" id="SDE93643.1"/>
    </source>
</evidence>
<sequence>MEKIELIKFGTNLRQKRKELGLTLEALGHLAEMDSKHIAKVEKGQKDIRLSTVIKLIWALEVDPGELFPKK</sequence>
<evidence type="ECO:0000313" key="3">
    <source>
        <dbReference type="Proteomes" id="UP000199045"/>
    </source>
</evidence>
<proteinExistence type="predicted"/>
<gene>
    <name evidence="2" type="ORF">SAMN04488121_101236</name>
</gene>
<dbReference type="EMBL" id="FNBN01000001">
    <property type="protein sequence ID" value="SDE93643.1"/>
    <property type="molecule type" value="Genomic_DNA"/>
</dbReference>
<dbReference type="CDD" id="cd00093">
    <property type="entry name" value="HTH_XRE"/>
    <property type="match status" value="1"/>
</dbReference>
<dbReference type="OrthoDB" id="769934at2"/>
<organism evidence="2 3">
    <name type="scientific">Chitinophaga filiformis</name>
    <name type="common">Myxococcus filiformis</name>
    <name type="synonym">Flexibacter filiformis</name>
    <dbReference type="NCBI Taxonomy" id="104663"/>
    <lineage>
        <taxon>Bacteria</taxon>
        <taxon>Pseudomonadati</taxon>
        <taxon>Bacteroidota</taxon>
        <taxon>Chitinophagia</taxon>
        <taxon>Chitinophagales</taxon>
        <taxon>Chitinophagaceae</taxon>
        <taxon>Chitinophaga</taxon>
    </lineage>
</organism>
<name>A0A1G7H004_CHIFI</name>
<dbReference type="GO" id="GO:0003677">
    <property type="term" value="F:DNA binding"/>
    <property type="evidence" value="ECO:0007669"/>
    <property type="project" value="InterPro"/>
</dbReference>
<dbReference type="Proteomes" id="UP000199045">
    <property type="component" value="Unassembled WGS sequence"/>
</dbReference>
<dbReference type="SUPFAM" id="SSF47413">
    <property type="entry name" value="lambda repressor-like DNA-binding domains"/>
    <property type="match status" value="1"/>
</dbReference>
<protein>
    <submittedName>
        <fullName evidence="2">Helix-turn-helix</fullName>
    </submittedName>
</protein>
<dbReference type="RefSeq" id="WP_089828402.1">
    <property type="nucleotide sequence ID" value="NZ_FNBN01000001.1"/>
</dbReference>
<dbReference type="PROSITE" id="PS50943">
    <property type="entry name" value="HTH_CROC1"/>
    <property type="match status" value="1"/>
</dbReference>
<evidence type="ECO:0000259" key="1">
    <source>
        <dbReference type="PROSITE" id="PS50943"/>
    </source>
</evidence>
<reference evidence="2 3" key="1">
    <citation type="submission" date="2016-10" db="EMBL/GenBank/DDBJ databases">
        <authorList>
            <person name="de Groot N.N."/>
        </authorList>
    </citation>
    <scope>NUCLEOTIDE SEQUENCE [LARGE SCALE GENOMIC DNA]</scope>
    <source>
        <strain evidence="2 3">DSM 527</strain>
    </source>
</reference>
<dbReference type="STRING" id="104663.SAMN04488121_101236"/>
<dbReference type="Pfam" id="PF01381">
    <property type="entry name" value="HTH_3"/>
    <property type="match status" value="1"/>
</dbReference>
<accession>A0A1G7H004</accession>
<dbReference type="Gene3D" id="1.10.260.40">
    <property type="entry name" value="lambda repressor-like DNA-binding domains"/>
    <property type="match status" value="1"/>
</dbReference>
<dbReference type="AlphaFoldDB" id="A0A1G7H004"/>
<dbReference type="InterPro" id="IPR010982">
    <property type="entry name" value="Lambda_DNA-bd_dom_sf"/>
</dbReference>
<dbReference type="SMART" id="SM00530">
    <property type="entry name" value="HTH_XRE"/>
    <property type="match status" value="1"/>
</dbReference>
<dbReference type="InterPro" id="IPR001387">
    <property type="entry name" value="Cro/C1-type_HTH"/>
</dbReference>